<dbReference type="AlphaFoldDB" id="A0A8S4MZM1"/>
<feature type="region of interest" description="Disordered" evidence="1">
    <location>
        <begin position="217"/>
        <end position="244"/>
    </location>
</feature>
<dbReference type="Proteomes" id="UP000749559">
    <property type="component" value="Unassembled WGS sequence"/>
</dbReference>
<evidence type="ECO:0000313" key="3">
    <source>
        <dbReference type="Proteomes" id="UP000749559"/>
    </source>
</evidence>
<dbReference type="OrthoDB" id="6323588at2759"/>
<feature type="compositionally biased region" description="Acidic residues" evidence="1">
    <location>
        <begin position="219"/>
        <end position="228"/>
    </location>
</feature>
<sequence length="257" mass="29995">MLDFSRLFPHAVDNLIMRAGNLPFIYHTNEKYYERMASNIHMTLDKMPQIPKQEHNHLDPGEVQLLQDYRKSYLQGVRQLAIRSQTTKDKVGTLPLYAYSTPTVKEDHEYVNMEMDDIFKGQNTPQLIARFAKNSILCVKTQREVRLCVVSIEVTDDDRLIQAKWLENTERDVTSFHQAENTIIHLTEVVEVLSDMRFNEEGVLNLTIEEYENLFQTPSDDENDEIDEPLVQKKVTGVSRGNRRQTRVPSYLNDYVN</sequence>
<accession>A0A8S4MZM1</accession>
<gene>
    <name evidence="2" type="ORF">OFUS_LOCUS1887</name>
</gene>
<keyword evidence="3" id="KW-1185">Reference proteome</keyword>
<protein>
    <submittedName>
        <fullName evidence="2">Uncharacterized protein</fullName>
    </submittedName>
</protein>
<reference evidence="2" key="1">
    <citation type="submission" date="2022-03" db="EMBL/GenBank/DDBJ databases">
        <authorList>
            <person name="Martin C."/>
        </authorList>
    </citation>
    <scope>NUCLEOTIDE SEQUENCE</scope>
</reference>
<proteinExistence type="predicted"/>
<evidence type="ECO:0000313" key="2">
    <source>
        <dbReference type="EMBL" id="CAH1774427.1"/>
    </source>
</evidence>
<dbReference type="EMBL" id="CAIIXF020000001">
    <property type="protein sequence ID" value="CAH1774427.1"/>
    <property type="molecule type" value="Genomic_DNA"/>
</dbReference>
<comment type="caution">
    <text evidence="2">The sequence shown here is derived from an EMBL/GenBank/DDBJ whole genome shotgun (WGS) entry which is preliminary data.</text>
</comment>
<organism evidence="2 3">
    <name type="scientific">Owenia fusiformis</name>
    <name type="common">Polychaete worm</name>
    <dbReference type="NCBI Taxonomy" id="6347"/>
    <lineage>
        <taxon>Eukaryota</taxon>
        <taxon>Metazoa</taxon>
        <taxon>Spiralia</taxon>
        <taxon>Lophotrochozoa</taxon>
        <taxon>Annelida</taxon>
        <taxon>Polychaeta</taxon>
        <taxon>Sedentaria</taxon>
        <taxon>Canalipalpata</taxon>
        <taxon>Sabellida</taxon>
        <taxon>Oweniida</taxon>
        <taxon>Oweniidae</taxon>
        <taxon>Owenia</taxon>
    </lineage>
</organism>
<name>A0A8S4MZM1_OWEFU</name>
<evidence type="ECO:0000256" key="1">
    <source>
        <dbReference type="SAM" id="MobiDB-lite"/>
    </source>
</evidence>